<accession>E8ZKS8</accession>
<dbReference type="InterPro" id="IPR015424">
    <property type="entry name" value="PyrdxlP-dep_Trfase"/>
</dbReference>
<dbReference type="EC" id="2.8.1.7" evidence="4"/>
<reference evidence="4 5" key="1">
    <citation type="journal article" date="2011" name="J. Bacteriol.">
        <title>Complete genome sequence of Mycoplasma haemofelis, a hemotropic mycoplasma.</title>
        <authorList>
            <person name="Barker E.N."/>
            <person name="Helps C.R."/>
            <person name="Peters I.R."/>
            <person name="Darby A.C."/>
            <person name="Radford A.D."/>
            <person name="Tasker S."/>
        </authorList>
    </citation>
    <scope>NUCLEOTIDE SEQUENCE [LARGE SCALE GENOMIC DNA]</scope>
    <source>
        <strain evidence="4 5">Langford 1</strain>
    </source>
</reference>
<dbReference type="EMBL" id="FR773153">
    <property type="protein sequence ID" value="CBY92244.1"/>
    <property type="molecule type" value="Genomic_DNA"/>
</dbReference>
<dbReference type="PANTHER" id="PTHR43586:SF8">
    <property type="entry name" value="CYSTEINE DESULFURASE 1, CHLOROPLASTIC"/>
    <property type="match status" value="1"/>
</dbReference>
<dbReference type="GO" id="GO:0031071">
    <property type="term" value="F:cysteine desulfurase activity"/>
    <property type="evidence" value="ECO:0007669"/>
    <property type="project" value="UniProtKB-EC"/>
</dbReference>
<dbReference type="InterPro" id="IPR015421">
    <property type="entry name" value="PyrdxlP-dep_Trfase_major"/>
</dbReference>
<evidence type="ECO:0000259" key="3">
    <source>
        <dbReference type="Pfam" id="PF00266"/>
    </source>
</evidence>
<feature type="domain" description="Aminotransferase class V" evidence="3">
    <location>
        <begin position="17"/>
        <end position="307"/>
    </location>
</feature>
<dbReference type="AlphaFoldDB" id="E8ZKS8"/>
<dbReference type="OrthoDB" id="9804366at2"/>
<comment type="cofactor">
    <cofactor evidence="1">
        <name>pyridoxal 5'-phosphate</name>
        <dbReference type="ChEBI" id="CHEBI:597326"/>
    </cofactor>
</comment>
<sequence>MVDLYCEALSLSLDRDELVSECCSLVSEAIGTSPENISIFPNATYAVNELALFLKGDRKVYLTDSEHSSNHAIWVTQYKDVSFLVHQDLINQPLSSEPSIYSLSLMSNLEGKSISLSAIEGKFKNTSHTLVLDATQYIRNHIPLPKRADYLFFSAHKILGPNGIGILYSRESNPELGLGILSMKSRPDYELDLCALYAWNKAFPLILEDLKQGISKEQELSQYFLSNFPNNEYVELVNTNSGGGIFLLQIKQEGLSSHDYAFYLAKNNVIVRAGLSCSWISSERYDSHKVFRVSLSPENTREEIDFLFSLIKKFEILDCF</sequence>
<name>E8ZKS8_MYCHL</name>
<evidence type="ECO:0000256" key="1">
    <source>
        <dbReference type="ARBA" id="ARBA00001933"/>
    </source>
</evidence>
<dbReference type="SUPFAM" id="SSF53383">
    <property type="entry name" value="PLP-dependent transferases"/>
    <property type="match status" value="1"/>
</dbReference>
<evidence type="ECO:0000256" key="2">
    <source>
        <dbReference type="ARBA" id="ARBA00022898"/>
    </source>
</evidence>
<dbReference type="Gene3D" id="3.40.640.10">
    <property type="entry name" value="Type I PLP-dependent aspartate aminotransferase-like (Major domain)"/>
    <property type="match status" value="1"/>
</dbReference>
<dbReference type="InterPro" id="IPR015422">
    <property type="entry name" value="PyrdxlP-dep_Trfase_small"/>
</dbReference>
<dbReference type="Gene3D" id="3.90.1150.10">
    <property type="entry name" value="Aspartate Aminotransferase, domain 1"/>
    <property type="match status" value="1"/>
</dbReference>
<dbReference type="KEGG" id="mha:HF1_02360"/>
<keyword evidence="4" id="KW-0808">Transferase</keyword>
<keyword evidence="2" id="KW-0663">Pyridoxal phosphate</keyword>
<evidence type="ECO:0000313" key="4">
    <source>
        <dbReference type="EMBL" id="CBY92244.1"/>
    </source>
</evidence>
<keyword evidence="4" id="KW-0456">Lyase</keyword>
<keyword evidence="5" id="KW-1185">Reference proteome</keyword>
<organism evidence="4 5">
    <name type="scientific">Mycoplasma haemofelis (strain Langford 1)</name>
    <name type="common">Haemobartonella felis</name>
    <dbReference type="NCBI Taxonomy" id="941640"/>
    <lineage>
        <taxon>Bacteria</taxon>
        <taxon>Bacillati</taxon>
        <taxon>Mycoplasmatota</taxon>
        <taxon>Mollicutes</taxon>
        <taxon>Mycoplasmataceae</taxon>
        <taxon>Mycoplasma</taxon>
    </lineage>
</organism>
<evidence type="ECO:0000313" key="5">
    <source>
        <dbReference type="Proteomes" id="UP000008637"/>
    </source>
</evidence>
<dbReference type="Pfam" id="PF00266">
    <property type="entry name" value="Aminotran_5"/>
    <property type="match status" value="1"/>
</dbReference>
<dbReference type="GO" id="GO:0016829">
    <property type="term" value="F:lyase activity"/>
    <property type="evidence" value="ECO:0007669"/>
    <property type="project" value="UniProtKB-KW"/>
</dbReference>
<protein>
    <submittedName>
        <fullName evidence="4">Cysteine desulfurase / selenocysteine lyase</fullName>
        <ecNumber evidence="4">2.8.1.7</ecNumber>
    </submittedName>
</protein>
<dbReference type="PANTHER" id="PTHR43586">
    <property type="entry name" value="CYSTEINE DESULFURASE"/>
    <property type="match status" value="1"/>
</dbReference>
<proteinExistence type="predicted"/>
<dbReference type="InterPro" id="IPR000192">
    <property type="entry name" value="Aminotrans_V_dom"/>
</dbReference>
<dbReference type="Proteomes" id="UP000008637">
    <property type="component" value="Chromosome"/>
</dbReference>
<gene>
    <name evidence="4" type="primary">nifS</name>
    <name evidence="4" type="ordered locus">HF1_02360</name>
</gene>
<dbReference type="HOGENOM" id="CLU_836321_0_0_14"/>